<proteinExistence type="inferred from homology"/>
<dbReference type="Proteomes" id="UP001332192">
    <property type="component" value="Chromosome"/>
</dbReference>
<comment type="similarity">
    <text evidence="1">Belongs to the ROK (NagC/XylR) family.</text>
</comment>
<dbReference type="Gene3D" id="3.30.420.40">
    <property type="match status" value="2"/>
</dbReference>
<accession>A0ABZ1BU71</accession>
<evidence type="ECO:0000256" key="1">
    <source>
        <dbReference type="ARBA" id="ARBA00006479"/>
    </source>
</evidence>
<name>A0ABZ1BU71_9FIRM</name>
<evidence type="ECO:0000313" key="2">
    <source>
        <dbReference type="EMBL" id="WRP16229.1"/>
    </source>
</evidence>
<dbReference type="PANTHER" id="PTHR18964:SF149">
    <property type="entry name" value="BIFUNCTIONAL UDP-N-ACETYLGLUCOSAMINE 2-EPIMERASE_N-ACETYLMANNOSAMINE KINASE"/>
    <property type="match status" value="1"/>
</dbReference>
<dbReference type="InterPro" id="IPR043129">
    <property type="entry name" value="ATPase_NBD"/>
</dbReference>
<dbReference type="EMBL" id="CP141615">
    <property type="protein sequence ID" value="WRP16229.1"/>
    <property type="molecule type" value="Genomic_DNA"/>
</dbReference>
<protein>
    <submittedName>
        <fullName evidence="2">ROK family protein</fullName>
    </submittedName>
</protein>
<gene>
    <name evidence="2" type="ORF">U7230_08945</name>
</gene>
<dbReference type="SUPFAM" id="SSF53067">
    <property type="entry name" value="Actin-like ATPase domain"/>
    <property type="match status" value="1"/>
</dbReference>
<sequence>MAGVEEPLVVGVDVGGSNVRVAPFQGLRRLGDPVVRATPRDPARVIPVIAGAVRSVVDEQASLGRRVRAVGVGFPGVVDVEQGVSISAGNLPGWTGGPVAAELSTALGLPVALENDVRAGGWGEVWAGAARRASSAVYVSIGTGVGGAVFLGGEAWYGAGFSAGEIGHMVLDASASQARCRCGQVGDAEPLLGGYGVEAMARPFAGRRVMATEVLEAGARGEGGFAEVRSRVVGYFAILLANVAAAFDPEVVVIGGGLGTHPAYPVEEGTARFEKTAPGWLKRTMRVARAELGPHSGITGAAVVALRRLGWERPSRREG</sequence>
<evidence type="ECO:0000313" key="3">
    <source>
        <dbReference type="Proteomes" id="UP001332192"/>
    </source>
</evidence>
<dbReference type="Pfam" id="PF00480">
    <property type="entry name" value="ROK"/>
    <property type="match status" value="1"/>
</dbReference>
<reference evidence="2 3" key="1">
    <citation type="journal article" date="2024" name="Front. Microbiol.">
        <title>Novel thermophilic genera Geochorda gen. nov. and Carboxydochorda gen. nov. from the deep terrestrial subsurface reveal the ecophysiological diversity in the class Limnochordia.</title>
        <authorList>
            <person name="Karnachuk O.V."/>
            <person name="Lukina A.P."/>
            <person name="Avakyan M.R."/>
            <person name="Kadnikov V.V."/>
            <person name="Begmatov S."/>
            <person name="Beletsky A.V."/>
            <person name="Vlasova K.G."/>
            <person name="Novikov A.A."/>
            <person name="Shcherbakova V.A."/>
            <person name="Mardanov A.V."/>
            <person name="Ravin N.V."/>
        </authorList>
    </citation>
    <scope>NUCLEOTIDE SEQUENCE [LARGE SCALE GENOMIC DNA]</scope>
    <source>
        <strain evidence="2 3">L945</strain>
    </source>
</reference>
<organism evidence="2 3">
    <name type="scientific">Carboxydichorda subterranea</name>
    <dbReference type="NCBI Taxonomy" id="3109565"/>
    <lineage>
        <taxon>Bacteria</taxon>
        <taxon>Bacillati</taxon>
        <taxon>Bacillota</taxon>
        <taxon>Limnochordia</taxon>
        <taxon>Limnochordales</taxon>
        <taxon>Geochordaceae</taxon>
        <taxon>Carboxydichorda</taxon>
    </lineage>
</organism>
<dbReference type="PANTHER" id="PTHR18964">
    <property type="entry name" value="ROK (REPRESSOR, ORF, KINASE) FAMILY"/>
    <property type="match status" value="1"/>
</dbReference>
<dbReference type="CDD" id="cd23763">
    <property type="entry name" value="ASKHA_ATPase_ROK"/>
    <property type="match status" value="1"/>
</dbReference>
<dbReference type="InterPro" id="IPR000600">
    <property type="entry name" value="ROK"/>
</dbReference>
<keyword evidence="3" id="KW-1185">Reference proteome</keyword>
<dbReference type="RefSeq" id="WP_324715501.1">
    <property type="nucleotide sequence ID" value="NZ_CP141615.1"/>
</dbReference>
<dbReference type="InterPro" id="IPR049874">
    <property type="entry name" value="ROK_cs"/>
</dbReference>
<dbReference type="PROSITE" id="PS01125">
    <property type="entry name" value="ROK"/>
    <property type="match status" value="1"/>
</dbReference>